<sequence length="147" mass="16882">MFETYPIAQLPEPPGFQSETTRWAYVAQSRNDEWFYVTHEYLQAGDPEHPCRQQFLIPEVPYLMGLIHSGTPEARIVSIQLVSPPWLNGQGDWQMEQLVQLCVVPSSMVNRYIYVVEGREAYLNGCTSEDLNTAQILWSRGDGERDT</sequence>
<dbReference type="Proteomes" id="UP000717995">
    <property type="component" value="Unassembled WGS sequence"/>
</dbReference>
<dbReference type="EMBL" id="JAFEUP010000003">
    <property type="protein sequence ID" value="MBM7061062.1"/>
    <property type="molecule type" value="Genomic_DNA"/>
</dbReference>
<name>A0ABS2IDB7_9GAMM</name>
<evidence type="ECO:0000313" key="2">
    <source>
        <dbReference type="Proteomes" id="UP000717995"/>
    </source>
</evidence>
<proteinExistence type="predicted"/>
<reference evidence="1 2" key="1">
    <citation type="submission" date="2021-02" db="EMBL/GenBank/DDBJ databases">
        <authorList>
            <person name="Lee D.-H."/>
        </authorList>
    </citation>
    <scope>NUCLEOTIDE SEQUENCE [LARGE SCALE GENOMIC DNA]</scope>
    <source>
        <strain evidence="1 2">UL073</strain>
    </source>
</reference>
<keyword evidence="2" id="KW-1185">Reference proteome</keyword>
<organism evidence="1 2">
    <name type="scientific">Zestomonas insulae</name>
    <dbReference type="NCBI Taxonomy" id="2809017"/>
    <lineage>
        <taxon>Bacteria</taxon>
        <taxon>Pseudomonadati</taxon>
        <taxon>Pseudomonadota</taxon>
        <taxon>Gammaproteobacteria</taxon>
        <taxon>Pseudomonadales</taxon>
        <taxon>Pseudomonadaceae</taxon>
        <taxon>Zestomonas</taxon>
    </lineage>
</organism>
<dbReference type="RefSeq" id="WP_205348259.1">
    <property type="nucleotide sequence ID" value="NZ_JAFEUP010000003.1"/>
</dbReference>
<accession>A0ABS2IDB7</accession>
<comment type="caution">
    <text evidence="1">The sequence shown here is derived from an EMBL/GenBank/DDBJ whole genome shotgun (WGS) entry which is preliminary data.</text>
</comment>
<protein>
    <submittedName>
        <fullName evidence="1">Uncharacterized protein</fullName>
    </submittedName>
</protein>
<gene>
    <name evidence="1" type="ORF">JQX08_10120</name>
</gene>
<evidence type="ECO:0000313" key="1">
    <source>
        <dbReference type="EMBL" id="MBM7061062.1"/>
    </source>
</evidence>